<proteinExistence type="predicted"/>
<evidence type="ECO:0000313" key="2">
    <source>
        <dbReference type="EMBL" id="KAK7439401.1"/>
    </source>
</evidence>
<organism evidence="2 3">
    <name type="scientific">Marasmiellus scandens</name>
    <dbReference type="NCBI Taxonomy" id="2682957"/>
    <lineage>
        <taxon>Eukaryota</taxon>
        <taxon>Fungi</taxon>
        <taxon>Dikarya</taxon>
        <taxon>Basidiomycota</taxon>
        <taxon>Agaricomycotina</taxon>
        <taxon>Agaricomycetes</taxon>
        <taxon>Agaricomycetidae</taxon>
        <taxon>Agaricales</taxon>
        <taxon>Marasmiineae</taxon>
        <taxon>Omphalotaceae</taxon>
        <taxon>Marasmiellus</taxon>
    </lineage>
</organism>
<dbReference type="Proteomes" id="UP001498398">
    <property type="component" value="Unassembled WGS sequence"/>
</dbReference>
<name>A0ABR1IW19_9AGAR</name>
<keyword evidence="3" id="KW-1185">Reference proteome</keyword>
<comment type="caution">
    <text evidence="2">The sequence shown here is derived from an EMBL/GenBank/DDBJ whole genome shotgun (WGS) entry which is preliminary data.</text>
</comment>
<evidence type="ECO:0000313" key="3">
    <source>
        <dbReference type="Proteomes" id="UP001498398"/>
    </source>
</evidence>
<dbReference type="EMBL" id="JBANRG010000073">
    <property type="protein sequence ID" value="KAK7439401.1"/>
    <property type="molecule type" value="Genomic_DNA"/>
</dbReference>
<accession>A0ABR1IW19</accession>
<evidence type="ECO:0000256" key="1">
    <source>
        <dbReference type="SAM" id="MobiDB-lite"/>
    </source>
</evidence>
<feature type="region of interest" description="Disordered" evidence="1">
    <location>
        <begin position="581"/>
        <end position="628"/>
    </location>
</feature>
<reference evidence="2 3" key="1">
    <citation type="submission" date="2024-01" db="EMBL/GenBank/DDBJ databases">
        <title>A draft genome for the cacao thread blight pathogen Marasmiellus scandens.</title>
        <authorList>
            <person name="Baruah I.K."/>
            <person name="Leung J."/>
            <person name="Bukari Y."/>
            <person name="Amoako-Attah I."/>
            <person name="Meinhardt L.W."/>
            <person name="Bailey B.A."/>
            <person name="Cohen S.P."/>
        </authorList>
    </citation>
    <scope>NUCLEOTIDE SEQUENCE [LARGE SCALE GENOMIC DNA]</scope>
    <source>
        <strain evidence="2 3">GH-19</strain>
    </source>
</reference>
<feature type="compositionally biased region" description="Acidic residues" evidence="1">
    <location>
        <begin position="588"/>
        <end position="600"/>
    </location>
</feature>
<protein>
    <submittedName>
        <fullName evidence="2">Uncharacterized protein</fullName>
    </submittedName>
</protein>
<gene>
    <name evidence="2" type="ORF">VKT23_017622</name>
</gene>
<sequence>MLLHPPRTSTSLPESSLLFRNLPPINSDARPNRNPHDSLHHLCRYDDETFVLSFSEGRLTGCRRAEWLFYWARSVYSTENLISSWRSLMESDDIWLQWMDGDEDLLRALPSPPACTISSYGWRIASNTISRRLESQGCDRASQLKTTCPRQSVNSPIEIRMAAVAWLARTCTERVMGTKTSSALVLEWWYNMPYWLQNKLQARSDLSAWQKFSATMSKEGHTCHLERDNQDKWKAWITVQALLYPNREMEAVNMISRGARCQRCTESRHCGQNFRRIPNHILLLQYIRQIVRNFLQNTTQNSSTDESWARQLFGGSFRWKMSLTTAALTQVDDWVEQQLLTRKDNVKVPLDWIELVTASSDGLANQQEVLEIENELAMVSRDDSSSSKNLDIRTWISAIVLSSMSVALGTESSAARAFAQFIQLGDFKFLIDCAPLSATTQAMSSFRDAVKLSAHTCWSTYSADLYSSAVSLLRGQDDLSQHAVGSLSKRRQKLDKRLDWHLTERECVSCRDADILHDLGEAIDRGQLTSPEDLLNGLQDRDGSKLLAEPTTSEDIAALMPRLIELARLFKVPVPISYLPPPKRPVEECDGDGDESDDASSEITCRQYGNKDRTVSPPPWSSSDRLDETTFINTNDYTTPITRESTYGATLQFRYSSERESLNAECCPMSKTRSKTDMIEAIKKHFLRLLEEHDVPIETARGVPKLPWRTLPHILQENGLMFDNWPVGVPQPRDGNGINKVPLKDITAIYETILRKDKALGIRPVRDANGRRPLNVVMEDVRPTVRARDDVVRKRSVSCCLDEESRLLESGHLKRKRIDERGDTIYTL</sequence>